<dbReference type="InterPro" id="IPR036097">
    <property type="entry name" value="HisK_dim/P_sf"/>
</dbReference>
<keyword evidence="13 14" id="KW-0472">Membrane</keyword>
<dbReference type="EC" id="2.7.13.3" evidence="3"/>
<reference evidence="16 17" key="1">
    <citation type="submission" date="2017-08" db="EMBL/GenBank/DDBJ databases">
        <title>Substantial Increase in Enzyme Production by Combined Drug-Resistance Mutations in Paenibacillus agaridevorans.</title>
        <authorList>
            <person name="Tanaka Y."/>
            <person name="Funane K."/>
            <person name="Hosaka T."/>
            <person name="Shiwa Y."/>
            <person name="Fujita N."/>
            <person name="Miyazaki T."/>
            <person name="Yoshikawa H."/>
            <person name="Murakami K."/>
            <person name="Kasahara K."/>
            <person name="Inaoka T."/>
            <person name="Hiraga Y."/>
            <person name="Ochi K."/>
        </authorList>
    </citation>
    <scope>NUCLEOTIDE SEQUENCE [LARGE SCALE GENOMIC DNA]</scope>
    <source>
        <strain evidence="16 17">T-3040</strain>
    </source>
</reference>
<evidence type="ECO:0000256" key="11">
    <source>
        <dbReference type="ARBA" id="ARBA00022989"/>
    </source>
</evidence>
<comment type="caution">
    <text evidence="16">The sequence shown here is derived from an EMBL/GenBank/DDBJ whole genome shotgun (WGS) entry which is preliminary data.</text>
</comment>
<dbReference type="InterPro" id="IPR004358">
    <property type="entry name" value="Sig_transdc_His_kin-like_C"/>
</dbReference>
<gene>
    <name evidence="16" type="ORF">PAT3040_04661</name>
</gene>
<evidence type="ECO:0000256" key="9">
    <source>
        <dbReference type="ARBA" id="ARBA00022777"/>
    </source>
</evidence>
<dbReference type="GO" id="GO:0004721">
    <property type="term" value="F:phosphoprotein phosphatase activity"/>
    <property type="evidence" value="ECO:0007669"/>
    <property type="project" value="TreeGrafter"/>
</dbReference>
<keyword evidence="4" id="KW-1003">Cell membrane</keyword>
<dbReference type="PANTHER" id="PTHR45453:SF2">
    <property type="entry name" value="HISTIDINE KINASE"/>
    <property type="match status" value="1"/>
</dbReference>
<keyword evidence="8" id="KW-0547">Nucleotide-binding</keyword>
<name>A0A2R5EY49_9BACL</name>
<evidence type="ECO:0000313" key="16">
    <source>
        <dbReference type="EMBL" id="GBG09978.1"/>
    </source>
</evidence>
<dbReference type="SMART" id="SM00388">
    <property type="entry name" value="HisKA"/>
    <property type="match status" value="1"/>
</dbReference>
<dbReference type="PRINTS" id="PR00344">
    <property type="entry name" value="BCTRLSENSOR"/>
</dbReference>
<proteinExistence type="predicted"/>
<evidence type="ECO:0000256" key="14">
    <source>
        <dbReference type="SAM" id="Phobius"/>
    </source>
</evidence>
<dbReference type="PANTHER" id="PTHR45453">
    <property type="entry name" value="PHOSPHATE REGULON SENSOR PROTEIN PHOR"/>
    <property type="match status" value="1"/>
</dbReference>
<dbReference type="InterPro" id="IPR050351">
    <property type="entry name" value="BphY/WalK/GraS-like"/>
</dbReference>
<sequence length="371" mass="42282">MRHDGASSDTYVTGREGNMLWVFLKDRLLYIVCIIVIVLLAVSLLMLEMARYPGMVEPGTVYYFLLLALVALIAWLTADYYRQRYFLKQVKEALARTNDLQASAIVTAGVTGEQRLVMELLQEQHRAFLGELSRHRRSQELHNHFALQWVHHMKTPLSVIHLHMQEGAERGWSTEEEQRAMAASVLEETERLTRGLEMMLHTARLDKFELDTHIRRLPLHELVRTTINNHKRLLIRHSIYPKVEGELWVESDEKWLAFVLQQLVSNSIKYSKHKPGSMTLAFRLRELEDGKAELAIADEGIGIAPQDISRVFDAFFTGENGRTTGESTGMGLYLTKKVLDKLGHGVKIRSELGAGTTVILTFRPAGIHVMA</sequence>
<evidence type="ECO:0000256" key="3">
    <source>
        <dbReference type="ARBA" id="ARBA00012438"/>
    </source>
</evidence>
<keyword evidence="6" id="KW-0808">Transferase</keyword>
<keyword evidence="12" id="KW-0902">Two-component regulatory system</keyword>
<evidence type="ECO:0000256" key="5">
    <source>
        <dbReference type="ARBA" id="ARBA00022553"/>
    </source>
</evidence>
<feature type="domain" description="Histidine kinase" evidence="15">
    <location>
        <begin position="148"/>
        <end position="366"/>
    </location>
</feature>
<comment type="subcellular location">
    <subcellularLocation>
        <location evidence="2">Cell membrane</location>
        <topology evidence="2">Multi-pass membrane protein</topology>
    </subcellularLocation>
</comment>
<keyword evidence="17" id="KW-1185">Reference proteome</keyword>
<feature type="transmembrane region" description="Helical" evidence="14">
    <location>
        <begin position="28"/>
        <end position="49"/>
    </location>
</feature>
<dbReference type="Pfam" id="PF00512">
    <property type="entry name" value="HisKA"/>
    <property type="match status" value="1"/>
</dbReference>
<dbReference type="GO" id="GO:0000155">
    <property type="term" value="F:phosphorelay sensor kinase activity"/>
    <property type="evidence" value="ECO:0007669"/>
    <property type="project" value="InterPro"/>
</dbReference>
<keyword evidence="11 14" id="KW-1133">Transmembrane helix</keyword>
<protein>
    <recommendedName>
        <fullName evidence="3">histidine kinase</fullName>
        <ecNumber evidence="3">2.7.13.3</ecNumber>
    </recommendedName>
</protein>
<evidence type="ECO:0000256" key="10">
    <source>
        <dbReference type="ARBA" id="ARBA00022840"/>
    </source>
</evidence>
<evidence type="ECO:0000256" key="4">
    <source>
        <dbReference type="ARBA" id="ARBA00022475"/>
    </source>
</evidence>
<dbReference type="GO" id="GO:0005524">
    <property type="term" value="F:ATP binding"/>
    <property type="evidence" value="ECO:0007669"/>
    <property type="project" value="UniProtKB-KW"/>
</dbReference>
<keyword evidence="10" id="KW-0067">ATP-binding</keyword>
<evidence type="ECO:0000256" key="1">
    <source>
        <dbReference type="ARBA" id="ARBA00000085"/>
    </source>
</evidence>
<evidence type="ECO:0000256" key="7">
    <source>
        <dbReference type="ARBA" id="ARBA00022692"/>
    </source>
</evidence>
<dbReference type="RefSeq" id="WP_258235117.1">
    <property type="nucleotide sequence ID" value="NZ_BDQX01000281.1"/>
</dbReference>
<comment type="catalytic activity">
    <reaction evidence="1">
        <text>ATP + protein L-histidine = ADP + protein N-phospho-L-histidine.</text>
        <dbReference type="EC" id="2.7.13.3"/>
    </reaction>
</comment>
<dbReference type="PROSITE" id="PS50109">
    <property type="entry name" value="HIS_KIN"/>
    <property type="match status" value="1"/>
</dbReference>
<accession>A0A2R5EY49</accession>
<keyword evidence="9 16" id="KW-0418">Kinase</keyword>
<dbReference type="InterPro" id="IPR036890">
    <property type="entry name" value="HATPase_C_sf"/>
</dbReference>
<dbReference type="InterPro" id="IPR003661">
    <property type="entry name" value="HisK_dim/P_dom"/>
</dbReference>
<evidence type="ECO:0000256" key="12">
    <source>
        <dbReference type="ARBA" id="ARBA00023012"/>
    </source>
</evidence>
<dbReference type="SMART" id="SM00387">
    <property type="entry name" value="HATPase_c"/>
    <property type="match status" value="1"/>
</dbReference>
<dbReference type="CDD" id="cd00082">
    <property type="entry name" value="HisKA"/>
    <property type="match status" value="1"/>
</dbReference>
<dbReference type="InterPro" id="IPR003594">
    <property type="entry name" value="HATPase_dom"/>
</dbReference>
<dbReference type="SUPFAM" id="SSF55874">
    <property type="entry name" value="ATPase domain of HSP90 chaperone/DNA topoisomerase II/histidine kinase"/>
    <property type="match status" value="1"/>
</dbReference>
<dbReference type="GO" id="GO:0005886">
    <property type="term" value="C:plasma membrane"/>
    <property type="evidence" value="ECO:0007669"/>
    <property type="project" value="UniProtKB-SubCell"/>
</dbReference>
<dbReference type="SUPFAM" id="SSF47384">
    <property type="entry name" value="Homodimeric domain of signal transducing histidine kinase"/>
    <property type="match status" value="1"/>
</dbReference>
<evidence type="ECO:0000256" key="6">
    <source>
        <dbReference type="ARBA" id="ARBA00022679"/>
    </source>
</evidence>
<dbReference type="GO" id="GO:0016036">
    <property type="term" value="P:cellular response to phosphate starvation"/>
    <property type="evidence" value="ECO:0007669"/>
    <property type="project" value="TreeGrafter"/>
</dbReference>
<evidence type="ECO:0000256" key="13">
    <source>
        <dbReference type="ARBA" id="ARBA00023136"/>
    </source>
</evidence>
<dbReference type="Gene3D" id="3.30.565.10">
    <property type="entry name" value="Histidine kinase-like ATPase, C-terminal domain"/>
    <property type="match status" value="1"/>
</dbReference>
<keyword evidence="5" id="KW-0597">Phosphoprotein</keyword>
<organism evidence="16 17">
    <name type="scientific">Paenibacillus agaridevorans</name>
    <dbReference type="NCBI Taxonomy" id="171404"/>
    <lineage>
        <taxon>Bacteria</taxon>
        <taxon>Bacillati</taxon>
        <taxon>Bacillota</taxon>
        <taxon>Bacilli</taxon>
        <taxon>Bacillales</taxon>
        <taxon>Paenibacillaceae</taxon>
        <taxon>Paenibacillus</taxon>
    </lineage>
</organism>
<feature type="transmembrane region" description="Helical" evidence="14">
    <location>
        <begin position="61"/>
        <end position="81"/>
    </location>
</feature>
<evidence type="ECO:0000256" key="8">
    <source>
        <dbReference type="ARBA" id="ARBA00022741"/>
    </source>
</evidence>
<dbReference type="EMBL" id="BDQX01000281">
    <property type="protein sequence ID" value="GBG09978.1"/>
    <property type="molecule type" value="Genomic_DNA"/>
</dbReference>
<keyword evidence="7 14" id="KW-0812">Transmembrane</keyword>
<evidence type="ECO:0000259" key="15">
    <source>
        <dbReference type="PROSITE" id="PS50109"/>
    </source>
</evidence>
<dbReference type="InterPro" id="IPR005467">
    <property type="entry name" value="His_kinase_dom"/>
</dbReference>
<evidence type="ECO:0000256" key="2">
    <source>
        <dbReference type="ARBA" id="ARBA00004651"/>
    </source>
</evidence>
<evidence type="ECO:0000313" key="17">
    <source>
        <dbReference type="Proteomes" id="UP000245202"/>
    </source>
</evidence>
<dbReference type="AlphaFoldDB" id="A0A2R5EY49"/>
<dbReference type="Gene3D" id="1.10.287.130">
    <property type="match status" value="1"/>
</dbReference>
<dbReference type="Proteomes" id="UP000245202">
    <property type="component" value="Unassembled WGS sequence"/>
</dbReference>
<dbReference type="Pfam" id="PF02518">
    <property type="entry name" value="HATPase_c"/>
    <property type="match status" value="1"/>
</dbReference>